<gene>
    <name evidence="4" type="ORF">HCK00_24980</name>
</gene>
<feature type="compositionally biased region" description="Basic and acidic residues" evidence="2">
    <location>
        <begin position="191"/>
        <end position="215"/>
    </location>
</feature>
<feature type="compositionally biased region" description="Low complexity" evidence="2">
    <location>
        <begin position="306"/>
        <end position="328"/>
    </location>
</feature>
<evidence type="ECO:0000256" key="1">
    <source>
        <dbReference type="SAM" id="Coils"/>
    </source>
</evidence>
<protein>
    <recommendedName>
        <fullName evidence="6">Secreted protein</fullName>
    </recommendedName>
</protein>
<name>A0ABX1C4X1_9ACTN</name>
<evidence type="ECO:0000256" key="2">
    <source>
        <dbReference type="SAM" id="MobiDB-lite"/>
    </source>
</evidence>
<dbReference type="RefSeq" id="WP_168104299.1">
    <property type="nucleotide sequence ID" value="NZ_JAATEN010000028.1"/>
</dbReference>
<comment type="caution">
    <text evidence="4">The sequence shown here is derived from an EMBL/GenBank/DDBJ whole genome shotgun (WGS) entry which is preliminary data.</text>
</comment>
<feature type="transmembrane region" description="Helical" evidence="3">
    <location>
        <begin position="12"/>
        <end position="34"/>
    </location>
</feature>
<proteinExistence type="predicted"/>
<feature type="transmembrane region" description="Helical" evidence="3">
    <location>
        <begin position="40"/>
        <end position="59"/>
    </location>
</feature>
<evidence type="ECO:0000313" key="5">
    <source>
        <dbReference type="Proteomes" id="UP000695264"/>
    </source>
</evidence>
<accession>A0ABX1C4X1</accession>
<keyword evidence="3" id="KW-0472">Membrane</keyword>
<keyword evidence="5" id="KW-1185">Reference proteome</keyword>
<keyword evidence="1" id="KW-0175">Coiled coil</keyword>
<dbReference type="EMBL" id="JAATEN010000028">
    <property type="protein sequence ID" value="NJQ03680.1"/>
    <property type="molecule type" value="Genomic_DNA"/>
</dbReference>
<keyword evidence="3" id="KW-1133">Transmembrane helix</keyword>
<dbReference type="Proteomes" id="UP000695264">
    <property type="component" value="Unassembled WGS sequence"/>
</dbReference>
<organism evidence="4 5">
    <name type="scientific">Streptomyces zingiberis</name>
    <dbReference type="NCBI Taxonomy" id="2053010"/>
    <lineage>
        <taxon>Bacteria</taxon>
        <taxon>Bacillati</taxon>
        <taxon>Actinomycetota</taxon>
        <taxon>Actinomycetes</taxon>
        <taxon>Kitasatosporales</taxon>
        <taxon>Streptomycetaceae</taxon>
        <taxon>Streptomyces</taxon>
    </lineage>
</organism>
<feature type="region of interest" description="Disordered" evidence="2">
    <location>
        <begin position="181"/>
        <end position="424"/>
    </location>
</feature>
<feature type="compositionally biased region" description="Basic and acidic residues" evidence="2">
    <location>
        <begin position="329"/>
        <end position="343"/>
    </location>
</feature>
<reference evidence="4 5" key="1">
    <citation type="submission" date="2020-03" db="EMBL/GenBank/DDBJ databases">
        <title>WGS of actinomycetes isolated from Thailand.</title>
        <authorList>
            <person name="Thawai C."/>
        </authorList>
    </citation>
    <scope>NUCLEOTIDE SEQUENCE [LARGE SCALE GENOMIC DNA]</scope>
    <source>
        <strain evidence="4 5">PLAI 1-29</strain>
    </source>
</reference>
<feature type="compositionally biased region" description="Low complexity" evidence="2">
    <location>
        <begin position="219"/>
        <end position="229"/>
    </location>
</feature>
<keyword evidence="3" id="KW-0812">Transmembrane</keyword>
<dbReference type="PROSITE" id="PS51257">
    <property type="entry name" value="PROKAR_LIPOPROTEIN"/>
    <property type="match status" value="1"/>
</dbReference>
<sequence length="424" mass="44623">MSRGRHRHSPPLHRLLPPSTVIGVAAACAVGALLTGDPAVLRALVVAAAVAAATGAVLMRVWDRAAGKQVADLHRARTRDEWRAEERIAELETDVEEFRTLRAEMETKLRAKRTELARLRNEHAGLLRRYATAETERASALEGRRLLAIEAGPSHSTLGAGGAPTPATYLRASEALRRLARNGARQQAQRTVEEARRRDTEQAARDEREESDQPRGRHAAGSGQADGPADGAGRGAAGTPAVASRGQGPVPAASAVAPYEPRRGATSRAEGGFDFFGTQSARAAHHSEPQAAAGTPDEQAGPVSTGGPEAPAEGAAGPVGQEAAGTAEAAERTDRPARPEPRQARRRQAARRAETPRAGKGGPQPLSQKPPMGPQPPRQADGGGEPGEPVEPEHALSEAGEVIDLTEHDETEQLNLRALRAHSS</sequence>
<evidence type="ECO:0000256" key="3">
    <source>
        <dbReference type="SAM" id="Phobius"/>
    </source>
</evidence>
<evidence type="ECO:0000313" key="4">
    <source>
        <dbReference type="EMBL" id="NJQ03680.1"/>
    </source>
</evidence>
<feature type="coiled-coil region" evidence="1">
    <location>
        <begin position="88"/>
        <end position="136"/>
    </location>
</feature>
<evidence type="ECO:0008006" key="6">
    <source>
        <dbReference type="Google" id="ProtNLM"/>
    </source>
</evidence>